<feature type="domain" description="Peptidase M61 N-terminal" evidence="2">
    <location>
        <begin position="21"/>
        <end position="164"/>
    </location>
</feature>
<keyword evidence="3" id="KW-0645">Protease</keyword>
<accession>A0A380MM68</accession>
<keyword evidence="3" id="KW-0378">Hydrolase</keyword>
<dbReference type="InterPro" id="IPR040756">
    <property type="entry name" value="Peptidase_M61_N"/>
</dbReference>
<proteinExistence type="predicted"/>
<dbReference type="Gene3D" id="1.10.390.10">
    <property type="entry name" value="Neutral Protease Domain 2"/>
    <property type="match status" value="1"/>
</dbReference>
<name>A0A380MM68_9GAMM</name>
<dbReference type="GO" id="GO:0006508">
    <property type="term" value="P:proteolysis"/>
    <property type="evidence" value="ECO:0007669"/>
    <property type="project" value="UniProtKB-KW"/>
</dbReference>
<evidence type="ECO:0000313" key="4">
    <source>
        <dbReference type="Proteomes" id="UP000254601"/>
    </source>
</evidence>
<dbReference type="Gene3D" id="2.60.40.3650">
    <property type="match status" value="1"/>
</dbReference>
<dbReference type="InterPro" id="IPR007963">
    <property type="entry name" value="Peptidase_M61_catalytic"/>
</dbReference>
<dbReference type="OrthoDB" id="9778516at2"/>
<evidence type="ECO:0000313" key="3">
    <source>
        <dbReference type="EMBL" id="SUO93156.1"/>
    </source>
</evidence>
<reference evidence="3 4" key="1">
    <citation type="submission" date="2018-06" db="EMBL/GenBank/DDBJ databases">
        <authorList>
            <consortium name="Pathogen Informatics"/>
            <person name="Doyle S."/>
        </authorList>
    </citation>
    <scope>NUCLEOTIDE SEQUENCE [LARGE SCALE GENOMIC DNA]</scope>
    <source>
        <strain evidence="3 4">NCTC13337</strain>
    </source>
</reference>
<evidence type="ECO:0000259" key="1">
    <source>
        <dbReference type="Pfam" id="PF05299"/>
    </source>
</evidence>
<sequence length="589" mass="66947">MNTAVRFSISPLFGNRYLVKMRFVGQEKIHFSLPIWIPGSYTRRDFSRNIAIRSVTSNDKAVNWQLVSPSSWQAEGEKGEWQIEYEVYAREYSVRGCYLDDVRGIINPCCACFWVEGLENVTQILTWQPDDMREDWIVSGAQAQDGRFVFEDYQELIDTPFMLAEKMVSSSFEAGGVKHSIFVCGLAQPLEIARLTDDVQKVCEQAIKLFGGLPPIKHYHFMLFLTEKDYGGLEHQSSTLLMAPRRLLPTEVSKSSGYIQLLGLFSHEYFHTWNVKSMRPPEYRQGYQLASEQPTEMLWLFEGFTAYFDNWLLRQSGVIGIDAYLKLLATDISRHLQKEGRKRQTLAHSSFEAWTKLYNGGENGGNISTSYYGHGSLAAWCMDVFLREQGSSLAELMPKLWQDEKVKTHGLDEKRFITLAQQVIPEESHAAFVNLIEKLIHTTDYLPLEWAATALDLEMKFLAPISMDDTGTEADASQRATSDPDFRCKEQNGRWTISSLLPDGQAAFAGLSVGDELLAVNNERVNADSLWRGLFKVSAGEKVNLSVMRDGLEHHYHYSLSKARAITCLLKQQSTVESAAQARARKWLN</sequence>
<dbReference type="GO" id="GO:0008233">
    <property type="term" value="F:peptidase activity"/>
    <property type="evidence" value="ECO:0007669"/>
    <property type="project" value="UniProtKB-KW"/>
</dbReference>
<dbReference type="RefSeq" id="WP_072577317.1">
    <property type="nucleotide sequence ID" value="NZ_LWHB01000155.1"/>
</dbReference>
<protein>
    <submittedName>
        <fullName evidence="3">Predicted protease with the C-terminal PDZ domain</fullName>
    </submittedName>
</protein>
<evidence type="ECO:0000259" key="2">
    <source>
        <dbReference type="Pfam" id="PF17899"/>
    </source>
</evidence>
<dbReference type="Pfam" id="PF05299">
    <property type="entry name" value="Peptidase_M61"/>
    <property type="match status" value="1"/>
</dbReference>
<dbReference type="InterPro" id="IPR036034">
    <property type="entry name" value="PDZ_sf"/>
</dbReference>
<dbReference type="InterPro" id="IPR027268">
    <property type="entry name" value="Peptidase_M4/M1_CTD_sf"/>
</dbReference>
<dbReference type="SUPFAM" id="SSF55486">
    <property type="entry name" value="Metalloproteases ('zincins'), catalytic domain"/>
    <property type="match status" value="1"/>
</dbReference>
<dbReference type="SUPFAM" id="SSF50156">
    <property type="entry name" value="PDZ domain-like"/>
    <property type="match status" value="1"/>
</dbReference>
<dbReference type="Proteomes" id="UP000254601">
    <property type="component" value="Unassembled WGS sequence"/>
</dbReference>
<dbReference type="PIRSF" id="PIRSF016493">
    <property type="entry name" value="Glycyl_aminpptds"/>
    <property type="match status" value="1"/>
</dbReference>
<keyword evidence="4" id="KW-1185">Reference proteome</keyword>
<dbReference type="Gene3D" id="2.30.42.10">
    <property type="match status" value="1"/>
</dbReference>
<dbReference type="Pfam" id="PF17899">
    <property type="entry name" value="Peptidase_M61_N"/>
    <property type="match status" value="1"/>
</dbReference>
<dbReference type="AlphaFoldDB" id="A0A380MM68"/>
<dbReference type="EMBL" id="UHIC01000001">
    <property type="protein sequence ID" value="SUO93156.1"/>
    <property type="molecule type" value="Genomic_DNA"/>
</dbReference>
<dbReference type="InterPro" id="IPR024191">
    <property type="entry name" value="Peptidase_M61"/>
</dbReference>
<feature type="domain" description="Peptidase M61 catalytic" evidence="1">
    <location>
        <begin position="261"/>
        <end position="377"/>
    </location>
</feature>
<organism evidence="3 4">
    <name type="scientific">Suttonella ornithocola</name>
    <dbReference type="NCBI Taxonomy" id="279832"/>
    <lineage>
        <taxon>Bacteria</taxon>
        <taxon>Pseudomonadati</taxon>
        <taxon>Pseudomonadota</taxon>
        <taxon>Gammaproteobacteria</taxon>
        <taxon>Cardiobacteriales</taxon>
        <taxon>Cardiobacteriaceae</taxon>
        <taxon>Suttonella</taxon>
    </lineage>
</organism>
<gene>
    <name evidence="3" type="ORF">NCTC13337_00082</name>
</gene>